<feature type="domain" description="Aspartate/homoserine dehydrogenase NAD-binding" evidence="1">
    <location>
        <begin position="7"/>
        <end position="94"/>
    </location>
</feature>
<dbReference type="InterPro" id="IPR036291">
    <property type="entry name" value="NAD(P)-bd_dom_sf"/>
</dbReference>
<dbReference type="GO" id="GO:0016491">
    <property type="term" value="F:oxidoreductase activity"/>
    <property type="evidence" value="ECO:0007669"/>
    <property type="project" value="InterPro"/>
</dbReference>
<organism evidence="2 3">
    <name type="scientific">Roseibium hamelinense</name>
    <dbReference type="NCBI Taxonomy" id="150831"/>
    <lineage>
        <taxon>Bacteria</taxon>
        <taxon>Pseudomonadati</taxon>
        <taxon>Pseudomonadota</taxon>
        <taxon>Alphaproteobacteria</taxon>
        <taxon>Hyphomicrobiales</taxon>
        <taxon>Stappiaceae</taxon>
        <taxon>Roseibium</taxon>
    </lineage>
</organism>
<protein>
    <submittedName>
        <fullName evidence="2">Aspartate dehydrogenase</fullName>
    </submittedName>
</protein>
<evidence type="ECO:0000313" key="3">
    <source>
        <dbReference type="Proteomes" id="UP000320593"/>
    </source>
</evidence>
<reference evidence="2 3" key="1">
    <citation type="submission" date="2019-07" db="EMBL/GenBank/DDBJ databases">
        <title>Genomic Encyclopedia of Archaeal and Bacterial Type Strains, Phase II (KMG-II): from individual species to whole genera.</title>
        <authorList>
            <person name="Goeker M."/>
        </authorList>
    </citation>
    <scope>NUCLEOTIDE SEQUENCE [LARGE SCALE GENOMIC DNA]</scope>
    <source>
        <strain evidence="2 3">ATCC BAA-252</strain>
    </source>
</reference>
<accession>A0A562SUJ5</accession>
<evidence type="ECO:0000313" key="2">
    <source>
        <dbReference type="EMBL" id="TWI84738.1"/>
    </source>
</evidence>
<dbReference type="Pfam" id="PF03447">
    <property type="entry name" value="NAD_binding_3"/>
    <property type="match status" value="1"/>
</dbReference>
<dbReference type="Proteomes" id="UP000320593">
    <property type="component" value="Unassembled WGS sequence"/>
</dbReference>
<dbReference type="GO" id="GO:0050661">
    <property type="term" value="F:NADP binding"/>
    <property type="evidence" value="ECO:0007669"/>
    <property type="project" value="InterPro"/>
</dbReference>
<dbReference type="Gene3D" id="3.40.50.720">
    <property type="entry name" value="NAD(P)-binding Rossmann-like Domain"/>
    <property type="match status" value="1"/>
</dbReference>
<gene>
    <name evidence="2" type="ORF">JM93_03074</name>
</gene>
<evidence type="ECO:0000259" key="1">
    <source>
        <dbReference type="Pfam" id="PF03447"/>
    </source>
</evidence>
<comment type="caution">
    <text evidence="2">The sequence shown here is derived from an EMBL/GenBank/DDBJ whole genome shotgun (WGS) entry which is preliminary data.</text>
</comment>
<keyword evidence="3" id="KW-1185">Reference proteome</keyword>
<dbReference type="EMBL" id="VLLF01000007">
    <property type="protein sequence ID" value="TWI84738.1"/>
    <property type="molecule type" value="Genomic_DNA"/>
</dbReference>
<name>A0A562SUJ5_9HYPH</name>
<proteinExistence type="predicted"/>
<dbReference type="RefSeq" id="WP_208995197.1">
    <property type="nucleotide sequence ID" value="NZ_SMLY01000069.1"/>
</dbReference>
<dbReference type="SUPFAM" id="SSF51735">
    <property type="entry name" value="NAD(P)-binding Rossmann-fold domains"/>
    <property type="match status" value="1"/>
</dbReference>
<sequence length="95" mass="9900">MQIGIAGTGAVGLKVAEALAQNVIPGCELSGIAARTPERERETAAVLSAPVRFMSFDDLADRCELVVEALPPALFEALARPVLKKGKLLVVLSAS</sequence>
<dbReference type="InterPro" id="IPR005106">
    <property type="entry name" value="Asp/hSer_DH_NAD-bd"/>
</dbReference>
<dbReference type="AlphaFoldDB" id="A0A562SUJ5"/>